<feature type="non-terminal residue" evidence="1">
    <location>
        <position position="1"/>
    </location>
</feature>
<dbReference type="SUPFAM" id="SSF63411">
    <property type="entry name" value="LuxS/MPP-like metallohydrolase"/>
    <property type="match status" value="1"/>
</dbReference>
<proteinExistence type="predicted"/>
<evidence type="ECO:0008006" key="2">
    <source>
        <dbReference type="Google" id="ProtNLM"/>
    </source>
</evidence>
<reference evidence="1" key="1">
    <citation type="submission" date="2019-03" db="EMBL/GenBank/DDBJ databases">
        <title>Single cell metagenomics reveals metabolic interactions within the superorganism composed of flagellate Streblomastix strix and complex community of Bacteroidetes bacteria on its surface.</title>
        <authorList>
            <person name="Treitli S.C."/>
            <person name="Kolisko M."/>
            <person name="Husnik F."/>
            <person name="Keeling P."/>
            <person name="Hampl V."/>
        </authorList>
    </citation>
    <scope>NUCLEOTIDE SEQUENCE</scope>
    <source>
        <strain evidence="1">STM</strain>
    </source>
</reference>
<dbReference type="GO" id="GO:0046872">
    <property type="term" value="F:metal ion binding"/>
    <property type="evidence" value="ECO:0007669"/>
    <property type="project" value="InterPro"/>
</dbReference>
<sequence>KELKQLRDVKMTSLQLAAAKKQLIGQIGVASDSYENNALNMGKTFLHYNKYESQEALFQRIEALTSEGLLEVANEMFAEDRLSMLIYK</sequence>
<evidence type="ECO:0000313" key="1">
    <source>
        <dbReference type="EMBL" id="KAA6337796.1"/>
    </source>
</evidence>
<protein>
    <recommendedName>
        <fullName evidence="2">Zinc protease</fullName>
    </recommendedName>
</protein>
<dbReference type="InterPro" id="IPR011249">
    <property type="entry name" value="Metalloenz_LuxS/M16"/>
</dbReference>
<name>A0A5J4RUT5_9ZZZZ</name>
<dbReference type="AlphaFoldDB" id="A0A5J4RUT5"/>
<dbReference type="Gene3D" id="3.30.830.10">
    <property type="entry name" value="Metalloenzyme, LuxS/M16 peptidase-like"/>
    <property type="match status" value="1"/>
</dbReference>
<dbReference type="EMBL" id="SNRY01000669">
    <property type="protein sequence ID" value="KAA6337796.1"/>
    <property type="molecule type" value="Genomic_DNA"/>
</dbReference>
<accession>A0A5J4RUT5</accession>
<organism evidence="1">
    <name type="scientific">termite gut metagenome</name>
    <dbReference type="NCBI Taxonomy" id="433724"/>
    <lineage>
        <taxon>unclassified sequences</taxon>
        <taxon>metagenomes</taxon>
        <taxon>organismal metagenomes</taxon>
    </lineage>
</organism>
<comment type="caution">
    <text evidence="1">The sequence shown here is derived from an EMBL/GenBank/DDBJ whole genome shotgun (WGS) entry which is preliminary data.</text>
</comment>
<gene>
    <name evidence="1" type="ORF">EZS27_014131</name>
</gene>